<dbReference type="EMBL" id="RWJN01000023">
    <property type="protein sequence ID" value="TCD70305.1"/>
    <property type="molecule type" value="Genomic_DNA"/>
</dbReference>
<reference evidence="1 2" key="1">
    <citation type="submission" date="2018-11" db="EMBL/GenBank/DDBJ databases">
        <title>Genome assembly of Steccherinum ochraceum LE-BIN_3174, the white-rot fungus of the Steccherinaceae family (The Residual Polyporoid clade, Polyporales, Basidiomycota).</title>
        <authorList>
            <person name="Fedorova T.V."/>
            <person name="Glazunova O.A."/>
            <person name="Landesman E.O."/>
            <person name="Moiseenko K.V."/>
            <person name="Psurtseva N.V."/>
            <person name="Savinova O.S."/>
            <person name="Shakhova N.V."/>
            <person name="Tyazhelova T.V."/>
            <person name="Vasina D.V."/>
        </authorList>
    </citation>
    <scope>NUCLEOTIDE SEQUENCE [LARGE SCALE GENOMIC DNA]</scope>
    <source>
        <strain evidence="1 2">LE-BIN_3174</strain>
    </source>
</reference>
<evidence type="ECO:0000313" key="1">
    <source>
        <dbReference type="EMBL" id="TCD70305.1"/>
    </source>
</evidence>
<accession>A0A4R0RUM6</accession>
<proteinExistence type="predicted"/>
<name>A0A4R0RUM6_9APHY</name>
<keyword evidence="2" id="KW-1185">Reference proteome</keyword>
<organism evidence="1 2">
    <name type="scientific">Steccherinum ochraceum</name>
    <dbReference type="NCBI Taxonomy" id="92696"/>
    <lineage>
        <taxon>Eukaryota</taxon>
        <taxon>Fungi</taxon>
        <taxon>Dikarya</taxon>
        <taxon>Basidiomycota</taxon>
        <taxon>Agaricomycotina</taxon>
        <taxon>Agaricomycetes</taxon>
        <taxon>Polyporales</taxon>
        <taxon>Steccherinaceae</taxon>
        <taxon>Steccherinum</taxon>
    </lineage>
</organism>
<dbReference type="AlphaFoldDB" id="A0A4R0RUM6"/>
<sequence>MNQNSEIALGSGAAKVPNELWDAILSCFGGDNKSLSSYSLLSRSCREQAIPHLFTTLSILSHSAEDFMSFVDSSPAIASCINQLTIRDPPKSSAPKVGPGEERRELHILQLAQIVRGLPSLQRLFVQCNLRATGQEHHLLQHTVPSIGDRMRKARILRKINVLDINVDAIEDGPCQFSSLILVLSLFSSIDTLRLSRLPAYMSCDCVSRSSVTPIDYDNTDDMLLLPDHTRPKLTVTSLEIHSHNFLSPRMARAVSKLFIHDAQSHPIPRLESLTLWCGRHVQALEPYNNLIRAHGSHLKHCSLSFGTRICTWPRGISPDLPIDLSSCTSLESLVLTGNWNTTLGMPNGPIPSTTFVNALATLPAASNIKQLTIELTMRWYIFSFDEHTISGRLYPAIDWHSLRNVLGQKLSSSLRSFTFDWTVNPLNMAGDILQVRDWMQKTVQVEFAQMDKAKTLIVRVAATNS</sequence>
<evidence type="ECO:0008006" key="3">
    <source>
        <dbReference type="Google" id="ProtNLM"/>
    </source>
</evidence>
<protein>
    <recommendedName>
        <fullName evidence="3">F-box domain-containing protein</fullName>
    </recommendedName>
</protein>
<gene>
    <name evidence="1" type="ORF">EIP91_003934</name>
</gene>
<comment type="caution">
    <text evidence="1">The sequence shown here is derived from an EMBL/GenBank/DDBJ whole genome shotgun (WGS) entry which is preliminary data.</text>
</comment>
<evidence type="ECO:0000313" key="2">
    <source>
        <dbReference type="Proteomes" id="UP000292702"/>
    </source>
</evidence>
<dbReference type="Proteomes" id="UP000292702">
    <property type="component" value="Unassembled WGS sequence"/>
</dbReference>